<dbReference type="Proteomes" id="UP000094329">
    <property type="component" value="Unassembled WGS sequence"/>
</dbReference>
<dbReference type="RefSeq" id="WP_069312681.1">
    <property type="nucleotide sequence ID" value="NZ_MDTU01000001.1"/>
</dbReference>
<keyword evidence="2" id="KW-1185">Reference proteome</keyword>
<accession>A0ABX3A9T4</accession>
<name>A0ABX3A9T4_9GAMM</name>
<gene>
    <name evidence="1" type="ORF">BGC07_08040</name>
</gene>
<evidence type="ECO:0000313" key="1">
    <source>
        <dbReference type="EMBL" id="ODN42884.1"/>
    </source>
</evidence>
<protein>
    <submittedName>
        <fullName evidence="1">Uncharacterized protein</fullName>
    </submittedName>
</protein>
<evidence type="ECO:0000313" key="2">
    <source>
        <dbReference type="Proteomes" id="UP000094329"/>
    </source>
</evidence>
<comment type="caution">
    <text evidence="1">The sequence shown here is derived from an EMBL/GenBank/DDBJ whole genome shotgun (WGS) entry which is preliminary data.</text>
</comment>
<sequence>MQGEHCLLNSDTVHSVVHAQVRREGERFLRFSNLLLLIFKLPNIDKDQQLLKNSLLSVRSFLLQDIFPAYTLSSGSDELLNYLQAFLKELKLTQFSDLLSQWECYSHQFKMLLDQSFDQFIALIWQQLQSSQTMTMHSCYKLWLNLCDETLQRISETLLTLVNNQLISNNSQPIQAILSC</sequence>
<reference evidence="1 2" key="1">
    <citation type="submission" date="2016-08" db="EMBL/GenBank/DDBJ databases">
        <title>Draft genome sequence of Candidatus Piscirickettsia litoralis, from seawater.</title>
        <authorList>
            <person name="Wan X."/>
            <person name="Lee A.J."/>
            <person name="Hou S."/>
            <person name="Donachie S.P."/>
        </authorList>
    </citation>
    <scope>NUCLEOTIDE SEQUENCE [LARGE SCALE GENOMIC DNA]</scope>
    <source>
        <strain evidence="1 2">Y2</strain>
    </source>
</reference>
<proteinExistence type="predicted"/>
<dbReference type="EMBL" id="MDTU01000001">
    <property type="protein sequence ID" value="ODN42884.1"/>
    <property type="molecule type" value="Genomic_DNA"/>
</dbReference>
<organism evidence="1 2">
    <name type="scientific">Piscirickettsia litoralis</name>
    <dbReference type="NCBI Taxonomy" id="1891921"/>
    <lineage>
        <taxon>Bacteria</taxon>
        <taxon>Pseudomonadati</taxon>
        <taxon>Pseudomonadota</taxon>
        <taxon>Gammaproteobacteria</taxon>
        <taxon>Thiotrichales</taxon>
        <taxon>Piscirickettsiaceae</taxon>
        <taxon>Piscirickettsia</taxon>
    </lineage>
</organism>